<protein>
    <recommendedName>
        <fullName evidence="4">(2Fe-2S) ferredoxin domain-containing protein</fullName>
    </recommendedName>
</protein>
<sequence>MPVDQSRPTVTMCRGCCCGTTRKHPGFDHDAQLVLLRDLLRGVANFRITDCLGPCERSNVLVVSPSRTGHQSGGRPTWLGFVLDEDAAAAITNWLGEGGPGLTQPPDNLMRYRFERPKRQRRQSD</sequence>
<feature type="compositionally biased region" description="Basic and acidic residues" evidence="1">
    <location>
        <begin position="110"/>
        <end position="125"/>
    </location>
</feature>
<organism evidence="2 3">
    <name type="scientific">Mycolicibacterium sphagni</name>
    <dbReference type="NCBI Taxonomy" id="1786"/>
    <lineage>
        <taxon>Bacteria</taxon>
        <taxon>Bacillati</taxon>
        <taxon>Actinomycetota</taxon>
        <taxon>Actinomycetes</taxon>
        <taxon>Mycobacteriales</taxon>
        <taxon>Mycobacteriaceae</taxon>
        <taxon>Mycolicibacterium</taxon>
    </lineage>
</organism>
<evidence type="ECO:0000256" key="1">
    <source>
        <dbReference type="SAM" id="MobiDB-lite"/>
    </source>
</evidence>
<dbReference type="OrthoDB" id="3295094at2"/>
<keyword evidence="3" id="KW-1185">Reference proteome</keyword>
<dbReference type="EMBL" id="NOZR01000024">
    <property type="protein sequence ID" value="OYN76075.1"/>
    <property type="molecule type" value="Genomic_DNA"/>
</dbReference>
<evidence type="ECO:0000313" key="2">
    <source>
        <dbReference type="EMBL" id="OYN76075.1"/>
    </source>
</evidence>
<evidence type="ECO:0008006" key="4">
    <source>
        <dbReference type="Google" id="ProtNLM"/>
    </source>
</evidence>
<accession>A0A255DFR0</accession>
<comment type="caution">
    <text evidence="2">The sequence shown here is derived from an EMBL/GenBank/DDBJ whole genome shotgun (WGS) entry which is preliminary data.</text>
</comment>
<gene>
    <name evidence="2" type="ORF">CG716_23600</name>
</gene>
<dbReference type="Proteomes" id="UP000216063">
    <property type="component" value="Unassembled WGS sequence"/>
</dbReference>
<dbReference type="AlphaFoldDB" id="A0A255DFR0"/>
<name>A0A255DFR0_9MYCO</name>
<feature type="region of interest" description="Disordered" evidence="1">
    <location>
        <begin position="96"/>
        <end position="125"/>
    </location>
</feature>
<evidence type="ECO:0000313" key="3">
    <source>
        <dbReference type="Proteomes" id="UP000216063"/>
    </source>
</evidence>
<reference evidence="2 3" key="1">
    <citation type="submission" date="2017-07" db="EMBL/GenBank/DDBJ databases">
        <title>The new phylogeny of genus Mycobacterium.</title>
        <authorList>
            <person name="Tortoli E."/>
            <person name="Trovato A."/>
            <person name="Cirillo D.M."/>
        </authorList>
    </citation>
    <scope>NUCLEOTIDE SEQUENCE [LARGE SCALE GENOMIC DNA]</scope>
    <source>
        <strain evidence="2 3">ATCC 33027</strain>
    </source>
</reference>
<proteinExistence type="predicted"/>